<dbReference type="Gene3D" id="3.40.720.10">
    <property type="entry name" value="Alkaline Phosphatase, subunit A"/>
    <property type="match status" value="1"/>
</dbReference>
<reference evidence="9 11" key="2">
    <citation type="submission" date="2016-10" db="EMBL/GenBank/DDBJ databases">
        <authorList>
            <person name="de Groot N.N."/>
        </authorList>
    </citation>
    <scope>NUCLEOTIDE SEQUENCE [LARGE SCALE GENOMIC DNA]</scope>
    <source>
        <strain evidence="9 11">DSM 25947</strain>
    </source>
</reference>
<comment type="subcellular location">
    <subcellularLocation>
        <location evidence="1">Cell membrane</location>
        <topology evidence="1">Multi-pass membrane protein</topology>
    </subcellularLocation>
</comment>
<keyword evidence="5 6" id="KW-0472">Membrane</keyword>
<dbReference type="Pfam" id="PF00884">
    <property type="entry name" value="Sulfatase"/>
    <property type="match status" value="1"/>
</dbReference>
<evidence type="ECO:0000256" key="1">
    <source>
        <dbReference type="ARBA" id="ARBA00004651"/>
    </source>
</evidence>
<dbReference type="CDD" id="cd16015">
    <property type="entry name" value="LTA_synthase"/>
    <property type="match status" value="1"/>
</dbReference>
<dbReference type="HOGENOM" id="CLU_019509_0_0_10"/>
<feature type="transmembrane region" description="Helical" evidence="6">
    <location>
        <begin position="140"/>
        <end position="158"/>
    </location>
</feature>
<keyword evidence="2" id="KW-1003">Cell membrane</keyword>
<feature type="transmembrane region" description="Helical" evidence="6">
    <location>
        <begin position="165"/>
        <end position="184"/>
    </location>
</feature>
<evidence type="ECO:0000256" key="6">
    <source>
        <dbReference type="SAM" id="Phobius"/>
    </source>
</evidence>
<evidence type="ECO:0000256" key="2">
    <source>
        <dbReference type="ARBA" id="ARBA00022475"/>
    </source>
</evidence>
<evidence type="ECO:0000256" key="5">
    <source>
        <dbReference type="ARBA" id="ARBA00023136"/>
    </source>
</evidence>
<dbReference type="InterPro" id="IPR017850">
    <property type="entry name" value="Alkaline_phosphatase_core_sf"/>
</dbReference>
<evidence type="ECO:0000313" key="8">
    <source>
        <dbReference type="EMBL" id="AHW59803.1"/>
    </source>
</evidence>
<dbReference type="GO" id="GO:0005886">
    <property type="term" value="C:plasma membrane"/>
    <property type="evidence" value="ECO:0007669"/>
    <property type="project" value="UniProtKB-SubCell"/>
</dbReference>
<feature type="transmembrane region" description="Helical" evidence="6">
    <location>
        <begin position="21"/>
        <end position="42"/>
    </location>
</feature>
<gene>
    <name evidence="8" type="ORF">FH5T_09850</name>
    <name evidence="9" type="ORF">SAMN05444285_10771</name>
</gene>
<dbReference type="OrthoDB" id="9777768at2"/>
<dbReference type="AlphaFoldDB" id="X5DAK9"/>
<evidence type="ECO:0000313" key="11">
    <source>
        <dbReference type="Proteomes" id="UP000181981"/>
    </source>
</evidence>
<name>X5DAK9_9BACT</name>
<dbReference type="InterPro" id="IPR000917">
    <property type="entry name" value="Sulfatase_N"/>
</dbReference>
<keyword evidence="10" id="KW-1185">Reference proteome</keyword>
<dbReference type="STRING" id="1168034.FH5T_09850"/>
<keyword evidence="3 6" id="KW-0812">Transmembrane</keyword>
<reference evidence="8 10" key="1">
    <citation type="submission" date="2014-03" db="EMBL/GenBank/DDBJ databases">
        <title>Complete genome sequence of a deeply braunched marine Bacteroidia bacterium Draconibacterium orientale type strain FH5T.</title>
        <authorList>
            <person name="Li X."/>
            <person name="Wang X."/>
            <person name="Xie Z."/>
            <person name="Du Z."/>
            <person name="Chen G."/>
        </authorList>
    </citation>
    <scope>NUCLEOTIDE SEQUENCE [LARGE SCALE GENOMIC DNA]</scope>
    <source>
        <strain evidence="8 10">FH5</strain>
    </source>
</reference>
<organism evidence="9 11">
    <name type="scientific">Draconibacterium orientale</name>
    <dbReference type="NCBI Taxonomy" id="1168034"/>
    <lineage>
        <taxon>Bacteria</taxon>
        <taxon>Pseudomonadati</taxon>
        <taxon>Bacteroidota</taxon>
        <taxon>Bacteroidia</taxon>
        <taxon>Marinilabiliales</taxon>
        <taxon>Prolixibacteraceae</taxon>
        <taxon>Draconibacterium</taxon>
    </lineage>
</organism>
<evidence type="ECO:0000256" key="3">
    <source>
        <dbReference type="ARBA" id="ARBA00022692"/>
    </source>
</evidence>
<evidence type="ECO:0000313" key="10">
    <source>
        <dbReference type="Proteomes" id="UP000023772"/>
    </source>
</evidence>
<evidence type="ECO:0000313" key="9">
    <source>
        <dbReference type="EMBL" id="SET17365.1"/>
    </source>
</evidence>
<dbReference type="EMBL" id="FOHT01000007">
    <property type="protein sequence ID" value="SET17365.1"/>
    <property type="molecule type" value="Genomic_DNA"/>
</dbReference>
<keyword evidence="4 6" id="KW-1133">Transmembrane helix</keyword>
<dbReference type="EMBL" id="CP007451">
    <property type="protein sequence ID" value="AHW59803.1"/>
    <property type="molecule type" value="Genomic_DNA"/>
</dbReference>
<dbReference type="KEGG" id="dori:FH5T_09850"/>
<evidence type="ECO:0000256" key="4">
    <source>
        <dbReference type="ARBA" id="ARBA00022989"/>
    </source>
</evidence>
<feature type="domain" description="Sulfatase N-terminal" evidence="7">
    <location>
        <begin position="272"/>
        <end position="566"/>
    </location>
</feature>
<dbReference type="eggNOG" id="COG1368">
    <property type="taxonomic scope" value="Bacteria"/>
</dbReference>
<feature type="transmembrane region" description="Helical" evidence="6">
    <location>
        <begin position="62"/>
        <end position="82"/>
    </location>
</feature>
<protein>
    <submittedName>
        <fullName evidence="9">Uncharacterized sulfatase</fullName>
    </submittedName>
</protein>
<feature type="transmembrane region" description="Helical" evidence="6">
    <location>
        <begin position="89"/>
        <end position="109"/>
    </location>
</feature>
<dbReference type="PANTHER" id="PTHR47371">
    <property type="entry name" value="LIPOTEICHOIC ACID SYNTHASE"/>
    <property type="match status" value="1"/>
</dbReference>
<dbReference type="SUPFAM" id="SSF53649">
    <property type="entry name" value="Alkaline phosphatase-like"/>
    <property type="match status" value="1"/>
</dbReference>
<evidence type="ECO:0000259" key="7">
    <source>
        <dbReference type="Pfam" id="PF00884"/>
    </source>
</evidence>
<proteinExistence type="predicted"/>
<sequence length="674" mass="76892">MEKSTDTFGLLVRTLRRFVSLSFILAGMILLVRLHEMIILSNYHNYPPGSFSSLLIGIKYDIVLYLRVSAVLMIPFLLLGLFSQKAARIFFISASVVLVLGDMLLLKYFSVAGVPLGSDLFAYSIEEINQTVQSSGEMNVWPFIFMALFLAYMVRVFIKHVYLKLKPWMLIVISAAMFASLAPLDILKPQPSDFENEFSLFAATNKLNFFSESVLEHYVFDEQFDKQTYTFKTTVATADGAFTYLDEDYPFLHNETTPDVLGKYFQPLETKPNIVFVIVESLGRAYSGEDAYLGSFTPFLDSLMDKSLYWENNLSTSGRTFGVLPSTLASVPFGNRGFTELGEDMPDHLSLMSILKTQAGYTGSFTYGGEAHFDNMDVFLKRQGVDRIIDNAGFGEGYEKMPASATSGFSWGFGDKEIFRRYIEEIKTDTANPRVDVILTLAMHSPFVVENQRYYLAKFNERLAELKLPEKTKAFNRNYEKQFSTVLYFDDALRYFFSEFRKLPSFNNTIFVITGDHRMPEIPISTQLDRFHVPLVIYSPLLKKAAKFSSLVTHFDVTPSLLAMMDADSIISRPKAAAWIGHGLDDEEDFRVANAYPLMRNKNEILDFIDGERMLANKIIYQVYENMDIETVDEPEKEKELEAELNNFLLKNNHACKNNKLIPDSLKVYMYQGQ</sequence>
<dbReference type="RefSeq" id="WP_038557908.1">
    <property type="nucleotide sequence ID" value="NZ_FOHT01000007.1"/>
</dbReference>
<accession>X5DAK9</accession>
<dbReference type="Proteomes" id="UP000181981">
    <property type="component" value="Unassembled WGS sequence"/>
</dbReference>
<dbReference type="InterPro" id="IPR050448">
    <property type="entry name" value="OpgB/LTA_synthase_biosynth"/>
</dbReference>
<dbReference type="PANTHER" id="PTHR47371:SF3">
    <property type="entry name" value="PHOSPHOGLYCEROL TRANSFERASE I"/>
    <property type="match status" value="1"/>
</dbReference>
<dbReference type="Proteomes" id="UP000023772">
    <property type="component" value="Chromosome"/>
</dbReference>